<dbReference type="EMBL" id="DF968181">
    <property type="protein sequence ID" value="GAP41196.1"/>
    <property type="molecule type" value="Genomic_DNA"/>
</dbReference>
<accession>A0A0S7BLK3</accession>
<dbReference type="RefSeq" id="WP_082174763.1">
    <property type="nucleotide sequence ID" value="NZ_DF968181.1"/>
</dbReference>
<evidence type="ECO:0000256" key="2">
    <source>
        <dbReference type="ARBA" id="ARBA00022679"/>
    </source>
</evidence>
<organism evidence="5">
    <name type="scientific">Flexilinea flocculi</name>
    <dbReference type="NCBI Taxonomy" id="1678840"/>
    <lineage>
        <taxon>Bacteria</taxon>
        <taxon>Bacillati</taxon>
        <taxon>Chloroflexota</taxon>
        <taxon>Anaerolineae</taxon>
        <taxon>Anaerolineales</taxon>
        <taxon>Anaerolineaceae</taxon>
        <taxon>Flexilinea</taxon>
    </lineage>
</organism>
<evidence type="ECO:0000256" key="1">
    <source>
        <dbReference type="ARBA" id="ARBA00012524"/>
    </source>
</evidence>
<dbReference type="STRING" id="1678840.ATC1_131180"/>
<keyword evidence="2" id="KW-0808">Transferase</keyword>
<evidence type="ECO:0000256" key="4">
    <source>
        <dbReference type="ARBA" id="ARBA00048574"/>
    </source>
</evidence>
<sequence>MKTTTLNEILMRREERSIYQKKLTDSYQMPLISLQSNIPGFLKYTSEICLIHAAGTQEIYHTLNQNNIRCFFAEIRHEITGIEGFFIVDYDPFQLKKLCCEIEETHVLGRLFDIDVMDVMGNRISRMSLGYSERSCMICGGDVLSCRRERKHSKEAYSSHIEQLILSYLGCDTDILKIFKESSDHILNE</sequence>
<dbReference type="GO" id="GO:0050519">
    <property type="term" value="F:holo-citrate lyase synthase activity"/>
    <property type="evidence" value="ECO:0007669"/>
    <property type="project" value="UniProtKB-EC"/>
</dbReference>
<dbReference type="InterPro" id="IPR005551">
    <property type="entry name" value="CitX"/>
</dbReference>
<dbReference type="EC" id="2.7.7.61" evidence="1"/>
<evidence type="ECO:0000313" key="5">
    <source>
        <dbReference type="EMBL" id="GAP41196.1"/>
    </source>
</evidence>
<protein>
    <recommendedName>
        <fullName evidence="1">citrate lyase holo-[acyl-carrier protein] synthase</fullName>
        <ecNumber evidence="1">2.7.7.61</ecNumber>
    </recommendedName>
</protein>
<gene>
    <name evidence="5" type="ORF">ATC1_131180</name>
</gene>
<dbReference type="GO" id="GO:0051191">
    <property type="term" value="P:prosthetic group biosynthetic process"/>
    <property type="evidence" value="ECO:0007669"/>
    <property type="project" value="InterPro"/>
</dbReference>
<comment type="catalytic activity">
    <reaction evidence="4">
        <text>apo-[citrate lyase ACP] + 2'-(5''-triphospho-alpha-D-ribosyl)-3'-dephospho-CoA = holo-[citrate lyase ACP] + diphosphate</text>
        <dbReference type="Rhea" id="RHEA:16333"/>
        <dbReference type="Rhea" id="RHEA-COMP:10157"/>
        <dbReference type="Rhea" id="RHEA-COMP:10158"/>
        <dbReference type="ChEBI" id="CHEBI:29999"/>
        <dbReference type="ChEBI" id="CHEBI:33019"/>
        <dbReference type="ChEBI" id="CHEBI:61378"/>
        <dbReference type="ChEBI" id="CHEBI:82683"/>
        <dbReference type="EC" id="2.7.7.61"/>
    </reaction>
</comment>
<keyword evidence="6" id="KW-1185">Reference proteome</keyword>
<dbReference type="OrthoDB" id="114886at2"/>
<name>A0A0S7BLK3_9CHLR</name>
<reference evidence="5" key="1">
    <citation type="journal article" date="2015" name="Genome Announc.">
        <title>Draft Genome Sequence of Anaerolineae Strain TC1, a Novel Isolate from a Methanogenic Wastewater Treatment System.</title>
        <authorList>
            <person name="Matsuura N."/>
            <person name="Tourlousse D.M."/>
            <person name="Sun L."/>
            <person name="Toyonaga M."/>
            <person name="Kuroda K."/>
            <person name="Ohashi A."/>
            <person name="Cruz R."/>
            <person name="Yamaguchi T."/>
            <person name="Sekiguchi Y."/>
        </authorList>
    </citation>
    <scope>NUCLEOTIDE SEQUENCE [LARGE SCALE GENOMIC DNA]</scope>
    <source>
        <strain evidence="5">TC1</strain>
    </source>
</reference>
<proteinExistence type="predicted"/>
<evidence type="ECO:0000256" key="3">
    <source>
        <dbReference type="ARBA" id="ARBA00022695"/>
    </source>
</evidence>
<dbReference type="Pfam" id="PF03802">
    <property type="entry name" value="CitX"/>
    <property type="match status" value="1"/>
</dbReference>
<dbReference type="NCBIfam" id="TIGR03124">
    <property type="entry name" value="citrate_citX"/>
    <property type="match status" value="1"/>
</dbReference>
<dbReference type="Proteomes" id="UP000053370">
    <property type="component" value="Unassembled WGS sequence"/>
</dbReference>
<evidence type="ECO:0000313" key="6">
    <source>
        <dbReference type="Proteomes" id="UP000053370"/>
    </source>
</evidence>
<dbReference type="AlphaFoldDB" id="A0A0S7BLK3"/>
<keyword evidence="3" id="KW-0548">Nucleotidyltransferase</keyword>